<feature type="domain" description="Inhibitor I9" evidence="6">
    <location>
        <begin position="74"/>
        <end position="141"/>
    </location>
</feature>
<dbReference type="SUPFAM" id="SSF54897">
    <property type="entry name" value="Protease propeptides/inhibitors"/>
    <property type="match status" value="1"/>
</dbReference>
<dbReference type="PANTHER" id="PTHR28288">
    <property type="entry name" value="PROTEASE B INHIBITOR 2"/>
    <property type="match status" value="1"/>
</dbReference>
<gene>
    <name evidence="7" type="ORF">CXQ85_003031</name>
</gene>
<organism evidence="7 8">
    <name type="scientific">Candidozyma haemuli</name>
    <dbReference type="NCBI Taxonomy" id="45357"/>
    <lineage>
        <taxon>Eukaryota</taxon>
        <taxon>Fungi</taxon>
        <taxon>Dikarya</taxon>
        <taxon>Ascomycota</taxon>
        <taxon>Saccharomycotina</taxon>
        <taxon>Pichiomycetes</taxon>
        <taxon>Metschnikowiaceae</taxon>
        <taxon>Candidozyma</taxon>
    </lineage>
</organism>
<evidence type="ECO:0000313" key="7">
    <source>
        <dbReference type="EMBL" id="PVH23297.1"/>
    </source>
</evidence>
<keyword evidence="8" id="KW-1185">Reference proteome</keyword>
<evidence type="ECO:0000256" key="3">
    <source>
        <dbReference type="ARBA" id="ARBA00038069"/>
    </source>
</evidence>
<evidence type="ECO:0000259" key="6">
    <source>
        <dbReference type="Pfam" id="PF05922"/>
    </source>
</evidence>
<dbReference type="GO" id="GO:0042144">
    <property type="term" value="P:vacuole fusion, non-autophagic"/>
    <property type="evidence" value="ECO:0007669"/>
    <property type="project" value="TreeGrafter"/>
</dbReference>
<dbReference type="AlphaFoldDB" id="A0A2V1AYZ7"/>
<accession>A0A2V1AYZ7</accession>
<dbReference type="RefSeq" id="XP_025344237.1">
    <property type="nucleotide sequence ID" value="XM_025486687.1"/>
</dbReference>
<name>A0A2V1AYZ7_9ASCO</name>
<proteinExistence type="inferred from homology"/>
<comment type="caution">
    <text evidence="7">The sequence shown here is derived from an EMBL/GenBank/DDBJ whole genome shotgun (WGS) entry which is preliminary data.</text>
</comment>
<dbReference type="InterPro" id="IPR052471">
    <property type="entry name" value="PBI_I9"/>
</dbReference>
<comment type="subunit">
    <text evidence="5">Part of the heterodimeric LMA1 complex together with the thioredoxin II/TRX2. LMA1 binds to the ATPase SEC18.</text>
</comment>
<dbReference type="GO" id="GO:0004867">
    <property type="term" value="F:serine-type endopeptidase inhibitor activity"/>
    <property type="evidence" value="ECO:0007669"/>
    <property type="project" value="UniProtKB-KW"/>
</dbReference>
<dbReference type="Proteomes" id="UP000244309">
    <property type="component" value="Unassembled WGS sequence"/>
</dbReference>
<comment type="function">
    <text evidence="4">Cytosolic inhibitor of vacuolar proteinase B (yscB), probably regulating protease B activity during limited proteolysis. PBI2 is a component of the LMA1 complex, which is involved in the facilitation of vesicle fusion such as homotypic vacuole and ER-derived COPII vesicle fusion with the Golgi.</text>
</comment>
<evidence type="ECO:0000256" key="4">
    <source>
        <dbReference type="ARBA" id="ARBA00054668"/>
    </source>
</evidence>
<dbReference type="PANTHER" id="PTHR28288:SF2">
    <property type="entry name" value="PROTEASE B INHIBITOR 2"/>
    <property type="match status" value="1"/>
</dbReference>
<dbReference type="InterPro" id="IPR010259">
    <property type="entry name" value="S8pro/Inhibitor_I9"/>
</dbReference>
<dbReference type="Gene3D" id="3.30.70.80">
    <property type="entry name" value="Peptidase S8 propeptide/proteinase inhibitor I9"/>
    <property type="match status" value="1"/>
</dbReference>
<dbReference type="OrthoDB" id="5518345at2759"/>
<dbReference type="Pfam" id="PF05922">
    <property type="entry name" value="Inhibitor_I9"/>
    <property type="match status" value="1"/>
</dbReference>
<dbReference type="FunFam" id="3.30.70.80:FF:000005">
    <property type="entry name" value="Proteinase inhibitor I2B"/>
    <property type="match status" value="1"/>
</dbReference>
<evidence type="ECO:0000256" key="5">
    <source>
        <dbReference type="ARBA" id="ARBA00062658"/>
    </source>
</evidence>
<keyword evidence="1" id="KW-0646">Protease inhibitor</keyword>
<sequence length="145" mass="15952">MKTGAKRAFLISIRNLCKPRFSPGGKLKPGGDYSNWPVAAPRSKYFVKPQSYKNSSPTTTTTFPGTNMVEGTKNYIVTLKEDSSDDIVNKVKSQVASFGGKVLDDFSLIKGFVARLPPVEIDSLKGHEGVVNVEEDQEVRIQDNK</sequence>
<dbReference type="GeneID" id="37008362"/>
<dbReference type="VEuPathDB" id="FungiDB:CXQ85_003031"/>
<evidence type="ECO:0000256" key="1">
    <source>
        <dbReference type="ARBA" id="ARBA00022690"/>
    </source>
</evidence>
<dbReference type="InterPro" id="IPR037045">
    <property type="entry name" value="S8pro/Inhibitor_I9_sf"/>
</dbReference>
<keyword evidence="2" id="KW-0722">Serine protease inhibitor</keyword>
<dbReference type="EMBL" id="PKFO01000010">
    <property type="protein sequence ID" value="PVH23297.1"/>
    <property type="molecule type" value="Genomic_DNA"/>
</dbReference>
<comment type="similarity">
    <text evidence="3">Belongs to the protease inhibitor I9 family.</text>
</comment>
<evidence type="ECO:0000313" key="8">
    <source>
        <dbReference type="Proteomes" id="UP000244309"/>
    </source>
</evidence>
<reference evidence="7 8" key="1">
    <citation type="submission" date="2017-12" db="EMBL/GenBank/DDBJ databases">
        <title>Genome Sequence of a Multidrug-Resistant Candida haemulonii Isolate from a Patient with Chronic Leg Ulcers in Israel.</title>
        <authorList>
            <person name="Chow N.A."/>
            <person name="Gade L."/>
            <person name="Batra D."/>
            <person name="Rowe L.A."/>
            <person name="Ben-Ami R."/>
            <person name="Loparev V.N."/>
            <person name="Litvintseva A.P."/>
        </authorList>
    </citation>
    <scope>NUCLEOTIDE SEQUENCE [LARGE SCALE GENOMIC DNA]</scope>
    <source>
        <strain evidence="7 8">B11899</strain>
    </source>
</reference>
<protein>
    <recommendedName>
        <fullName evidence="6">Inhibitor I9 domain-containing protein</fullName>
    </recommendedName>
</protein>
<evidence type="ECO:0000256" key="2">
    <source>
        <dbReference type="ARBA" id="ARBA00022900"/>
    </source>
</evidence>